<organism evidence="1 2">
    <name type="scientific">Paenibacillus contaminans</name>
    <dbReference type="NCBI Taxonomy" id="450362"/>
    <lineage>
        <taxon>Bacteria</taxon>
        <taxon>Bacillati</taxon>
        <taxon>Bacillota</taxon>
        <taxon>Bacilli</taxon>
        <taxon>Bacillales</taxon>
        <taxon>Paenibacillaceae</taxon>
        <taxon>Paenibacillus</taxon>
    </lineage>
</organism>
<name>A0A329MUL4_9BACL</name>
<dbReference type="Pfam" id="PF11213">
    <property type="entry name" value="DUF3006"/>
    <property type="match status" value="1"/>
</dbReference>
<keyword evidence="2" id="KW-1185">Reference proteome</keyword>
<sequence length="70" mass="8066">MRGIVEGFEGSYVIIEIDGKTFDVERSAVQFDAEVGDCVVLREGTWMVDSEATKERVRYMKKLMDDVWND</sequence>
<dbReference type="AlphaFoldDB" id="A0A329MUL4"/>
<dbReference type="InterPro" id="IPR021377">
    <property type="entry name" value="DUF3006"/>
</dbReference>
<proteinExistence type="predicted"/>
<evidence type="ECO:0000313" key="1">
    <source>
        <dbReference type="EMBL" id="RAV23270.1"/>
    </source>
</evidence>
<accession>A0A329MUL4</accession>
<gene>
    <name evidence="1" type="ORF">DQG23_03500</name>
</gene>
<dbReference type="RefSeq" id="WP_113029381.1">
    <property type="nucleotide sequence ID" value="NZ_QMFB01000001.1"/>
</dbReference>
<dbReference type="Proteomes" id="UP000250369">
    <property type="component" value="Unassembled WGS sequence"/>
</dbReference>
<dbReference type="OrthoDB" id="164847at2"/>
<comment type="caution">
    <text evidence="1">The sequence shown here is derived from an EMBL/GenBank/DDBJ whole genome shotgun (WGS) entry which is preliminary data.</text>
</comment>
<protein>
    <submittedName>
        <fullName evidence="1">DUF3006 domain-containing protein</fullName>
    </submittedName>
</protein>
<reference evidence="1 2" key="1">
    <citation type="journal article" date="2009" name="Int. J. Syst. Evol. Microbiol.">
        <title>Paenibacillus contaminans sp. nov., isolated from a contaminated laboratory plate.</title>
        <authorList>
            <person name="Chou J.H."/>
            <person name="Lee J.H."/>
            <person name="Lin M.C."/>
            <person name="Chang P.S."/>
            <person name="Arun A.B."/>
            <person name="Young C.C."/>
            <person name="Chen W.M."/>
        </authorList>
    </citation>
    <scope>NUCLEOTIDE SEQUENCE [LARGE SCALE GENOMIC DNA]</scope>
    <source>
        <strain evidence="1 2">CKOBP-6</strain>
    </source>
</reference>
<dbReference type="EMBL" id="QMFB01000001">
    <property type="protein sequence ID" value="RAV23270.1"/>
    <property type="molecule type" value="Genomic_DNA"/>
</dbReference>
<evidence type="ECO:0000313" key="2">
    <source>
        <dbReference type="Proteomes" id="UP000250369"/>
    </source>
</evidence>